<evidence type="ECO:0000256" key="6">
    <source>
        <dbReference type="RuleBase" id="RU003355"/>
    </source>
</evidence>
<accession>A0A532V8F1</accession>
<gene>
    <name evidence="8" type="ORF">CEE36_04330</name>
</gene>
<dbReference type="SUPFAM" id="SSF52743">
    <property type="entry name" value="Subtilisin-like"/>
    <property type="match status" value="1"/>
</dbReference>
<name>A0A532V8F1_UNCT6</name>
<reference evidence="8 9" key="1">
    <citation type="submission" date="2017-06" db="EMBL/GenBank/DDBJ databases">
        <title>Novel microbial phyla capable of carbon fixation and sulfur reduction in deep-sea sediments.</title>
        <authorList>
            <person name="Huang J."/>
            <person name="Baker B."/>
            <person name="Wang Y."/>
        </authorList>
    </citation>
    <scope>NUCLEOTIDE SEQUENCE [LARGE SCALE GENOMIC DNA]</scope>
    <source>
        <strain evidence="8">B3_TA06</strain>
    </source>
</reference>
<dbReference type="PRINTS" id="PR00723">
    <property type="entry name" value="SUBTILISIN"/>
</dbReference>
<comment type="similarity">
    <text evidence="1 5 6">Belongs to the peptidase S8 family.</text>
</comment>
<dbReference type="AlphaFoldDB" id="A0A532V8F1"/>
<evidence type="ECO:0000259" key="7">
    <source>
        <dbReference type="Pfam" id="PF00082"/>
    </source>
</evidence>
<dbReference type="InterPro" id="IPR015500">
    <property type="entry name" value="Peptidase_S8_subtilisin-rel"/>
</dbReference>
<organism evidence="8 9">
    <name type="scientific">candidate division TA06 bacterium B3_TA06</name>
    <dbReference type="NCBI Taxonomy" id="2012487"/>
    <lineage>
        <taxon>Bacteria</taxon>
        <taxon>Bacteria division TA06</taxon>
    </lineage>
</organism>
<protein>
    <recommendedName>
        <fullName evidence="7">Peptidase S8/S53 domain-containing protein</fullName>
    </recommendedName>
</protein>
<dbReference type="PROSITE" id="PS00138">
    <property type="entry name" value="SUBTILASE_SER"/>
    <property type="match status" value="1"/>
</dbReference>
<keyword evidence="4 6" id="KW-0720">Serine protease</keyword>
<dbReference type="PANTHER" id="PTHR43806">
    <property type="entry name" value="PEPTIDASE S8"/>
    <property type="match status" value="1"/>
</dbReference>
<dbReference type="InterPro" id="IPR023828">
    <property type="entry name" value="Peptidase_S8_Ser-AS"/>
</dbReference>
<keyword evidence="2 6" id="KW-0645">Protease</keyword>
<dbReference type="GO" id="GO:0006508">
    <property type="term" value="P:proteolysis"/>
    <property type="evidence" value="ECO:0007669"/>
    <property type="project" value="UniProtKB-KW"/>
</dbReference>
<dbReference type="InterPro" id="IPR000209">
    <property type="entry name" value="Peptidase_S8/S53_dom"/>
</dbReference>
<feature type="domain" description="Peptidase S8/S53" evidence="7">
    <location>
        <begin position="156"/>
        <end position="788"/>
    </location>
</feature>
<sequence>MLVFSSLLLLAATAFAQSPYWIYLVNKGEGRSPDVMRVHRFTAERRQASKLASKAGFGDIPLHPRYLRLIEISGARIRARSRWLNAVSVETDSMRLESLQMMPFVRSVEPVAVEIIQLPMNLIQRKEPIEPEHYGNTYTQLALLNVPAVHNLGIFGQGVRIGFLDTGFKRDHTVFRTVRLGAEHDFITGDDIMVWDSLSKASVSVISNYEIVQQPELHGDWIFFIADSTALNATTARVLYAAHRNGNTWDTILALSEPQITYTDSIARSHAIVTKANSDTMLVVWEAGSTNDYKRRDLHCGVLSNTSFKGFAKLPESNCRNPFLISNQSDTSILLYVRDEGRVRMNRAVWTLDNVEWLGASEVLFAPGGILDQPKASVSGDTIIVVALDLTQGQLHLARSLDGGQSFSDIPSPANEEVVAFDLEGNHLVVAFVDKAQGGFRLASFETSNAGSTWTDFIHPDVFEVIGSIDLLSIAGGGLHAVFESAGDILLTSSPGAVDSWGVPSILAQEFSYQPYIAFNAGELEVVWSSRGDEDTDYDPGEDWRDVNGFSQPAHGSRTAALAVGYQGRYYIGASPGAELYVAKTEKHVNLYGSMYEMRIEEDIWIEGLEWLERNGVDIVNSSLAYGDWYSNDELDGKTSPASRAASMAAKRGVLITNAAGNVESAAPYISPPGDAYGIITVGGVDTLGNWWEHGVGVIGSAVGLPDDGRIKPELVAPAAGVYVIDVDDTISHYFYGNGTSYAAPLVAGIAALMLEVHSEYRGDPETIISLLQQSASASSPNDTIGYGIPDAYQAILPLPSNIDTFSRNELLPPYPNPFYPGSQALIYFPFRLNKASTRIRLRIFTLSGERVLEKPLIPPGGTEGTDDEIAIGTYDDPADLEQIGAFWNGLTENGKPVASGLYLVVLSTQYGSHAAKFLLLR</sequence>
<dbReference type="InterPro" id="IPR036278">
    <property type="entry name" value="Sialidase_sf"/>
</dbReference>
<evidence type="ECO:0000256" key="4">
    <source>
        <dbReference type="ARBA" id="ARBA00022825"/>
    </source>
</evidence>
<comment type="caution">
    <text evidence="8">The sequence shown here is derived from an EMBL/GenBank/DDBJ whole genome shotgun (WGS) entry which is preliminary data.</text>
</comment>
<dbReference type="GO" id="GO:0004252">
    <property type="term" value="F:serine-type endopeptidase activity"/>
    <property type="evidence" value="ECO:0007669"/>
    <property type="project" value="InterPro"/>
</dbReference>
<evidence type="ECO:0000313" key="9">
    <source>
        <dbReference type="Proteomes" id="UP000317778"/>
    </source>
</evidence>
<dbReference type="PANTHER" id="PTHR43806:SF67">
    <property type="entry name" value="EGF-LIKE DOMAIN-CONTAINING PROTEIN"/>
    <property type="match status" value="1"/>
</dbReference>
<evidence type="ECO:0000256" key="1">
    <source>
        <dbReference type="ARBA" id="ARBA00011073"/>
    </source>
</evidence>
<dbReference type="Gene3D" id="3.40.50.200">
    <property type="entry name" value="Peptidase S8/S53 domain"/>
    <property type="match status" value="2"/>
</dbReference>
<dbReference type="PROSITE" id="PS00136">
    <property type="entry name" value="SUBTILASE_ASP"/>
    <property type="match status" value="1"/>
</dbReference>
<dbReference type="Proteomes" id="UP000317778">
    <property type="component" value="Unassembled WGS sequence"/>
</dbReference>
<dbReference type="PROSITE" id="PS51892">
    <property type="entry name" value="SUBTILASE"/>
    <property type="match status" value="1"/>
</dbReference>
<evidence type="ECO:0000256" key="5">
    <source>
        <dbReference type="PROSITE-ProRule" id="PRU01240"/>
    </source>
</evidence>
<dbReference type="InterPro" id="IPR023827">
    <property type="entry name" value="Peptidase_S8_Asp-AS"/>
</dbReference>
<evidence type="ECO:0000256" key="2">
    <source>
        <dbReference type="ARBA" id="ARBA00022670"/>
    </source>
</evidence>
<keyword evidence="3 6" id="KW-0378">Hydrolase</keyword>
<dbReference type="InterPro" id="IPR050131">
    <property type="entry name" value="Peptidase_S8_subtilisin-like"/>
</dbReference>
<proteinExistence type="inferred from homology"/>
<evidence type="ECO:0000313" key="8">
    <source>
        <dbReference type="EMBL" id="TKJ43267.1"/>
    </source>
</evidence>
<dbReference type="SUPFAM" id="SSF50939">
    <property type="entry name" value="Sialidases"/>
    <property type="match status" value="1"/>
</dbReference>
<dbReference type="EMBL" id="NJBO01000005">
    <property type="protein sequence ID" value="TKJ43267.1"/>
    <property type="molecule type" value="Genomic_DNA"/>
</dbReference>
<evidence type="ECO:0000256" key="3">
    <source>
        <dbReference type="ARBA" id="ARBA00022801"/>
    </source>
</evidence>
<dbReference type="Pfam" id="PF00082">
    <property type="entry name" value="Peptidase_S8"/>
    <property type="match status" value="1"/>
</dbReference>
<comment type="caution">
    <text evidence="5">Lacks conserved residue(s) required for the propagation of feature annotation.</text>
</comment>
<dbReference type="InterPro" id="IPR036852">
    <property type="entry name" value="Peptidase_S8/S53_dom_sf"/>
</dbReference>
<dbReference type="Gene3D" id="2.120.10.10">
    <property type="match status" value="1"/>
</dbReference>